<protein>
    <submittedName>
        <fullName evidence="1">Uncharacterized protein</fullName>
    </submittedName>
</protein>
<evidence type="ECO:0000313" key="1">
    <source>
        <dbReference type="EMBL" id="XCF12259.1"/>
    </source>
</evidence>
<sequence length="84" mass="9383">MKYGTGLSIEYLGWFQLQILIRKTRSIRVPSEQPNVCNEKVAEGSFMVPEITVSFYSTYGANHGDDVEAARAADAAEAEERLRV</sequence>
<dbReference type="AlphaFoldDB" id="A0AAU8C879"/>
<name>A0AAU8C879_9RHOB</name>
<dbReference type="RefSeq" id="WP_353628672.1">
    <property type="nucleotide sequence ID" value="NZ_CP159197.1"/>
</dbReference>
<dbReference type="KEGG" id="suly:ABM428_17550"/>
<reference evidence="1" key="2">
    <citation type="submission" date="2024-06" db="EMBL/GenBank/DDBJ databases">
        <authorList>
            <person name="Deng Y."/>
        </authorList>
    </citation>
    <scope>NUCLEOTIDE SEQUENCE</scope>
    <source>
        <strain evidence="1">TCYB15</strain>
        <plasmid evidence="1">pZYJ04</plasmid>
    </source>
</reference>
<gene>
    <name evidence="1" type="ORF">ABM428_17550</name>
</gene>
<reference evidence="1" key="1">
    <citation type="journal article" date="2020" name="Int. J. Syst. Evol. Microbiol.">
        <title>Notification of changes in taxonomic opinion previously published outside the IJSEM.</title>
        <authorList>
            <person name="Oren A."/>
            <person name="Garrity G."/>
        </authorList>
    </citation>
    <scope>NUCLEOTIDE SEQUENCE</scope>
    <source>
        <strain evidence="1">TCYB15</strain>
    </source>
</reference>
<dbReference type="EMBL" id="CP159197">
    <property type="protein sequence ID" value="XCF12259.1"/>
    <property type="molecule type" value="Genomic_DNA"/>
</dbReference>
<geneLocation type="plasmid" evidence="1">
    <name>pZYJ04</name>
</geneLocation>
<keyword evidence="1" id="KW-0614">Plasmid</keyword>
<accession>A0AAU8C879</accession>
<organism evidence="1">
    <name type="scientific">Sulfitobacter sp. TCYB15</name>
    <dbReference type="NCBI Taxonomy" id="3229275"/>
    <lineage>
        <taxon>Bacteria</taxon>
        <taxon>Pseudomonadati</taxon>
        <taxon>Pseudomonadota</taxon>
        <taxon>Alphaproteobacteria</taxon>
        <taxon>Rhodobacterales</taxon>
        <taxon>Roseobacteraceae</taxon>
        <taxon>Sulfitobacter</taxon>
    </lineage>
</organism>
<proteinExistence type="predicted"/>